<evidence type="ECO:0000256" key="2">
    <source>
        <dbReference type="SAM" id="Phobius"/>
    </source>
</evidence>
<dbReference type="SUPFAM" id="SSF53474">
    <property type="entry name" value="alpha/beta-Hydrolases"/>
    <property type="match status" value="1"/>
</dbReference>
<keyword evidence="5" id="KW-1185">Reference proteome</keyword>
<keyword evidence="2" id="KW-1133">Transmembrane helix</keyword>
<gene>
    <name evidence="4" type="ORF">ACFPQ3_09430</name>
</gene>
<organism evidence="4 5">
    <name type="scientific">Streptococcus caledonicus</name>
    <dbReference type="NCBI Taxonomy" id="2614158"/>
    <lineage>
        <taxon>Bacteria</taxon>
        <taxon>Bacillati</taxon>
        <taxon>Bacillota</taxon>
        <taxon>Bacilli</taxon>
        <taxon>Lactobacillales</taxon>
        <taxon>Streptococcaceae</taxon>
        <taxon>Streptococcus</taxon>
    </lineage>
</organism>
<dbReference type="Gene3D" id="3.40.50.1820">
    <property type="entry name" value="alpha/beta hydrolase"/>
    <property type="match status" value="1"/>
</dbReference>
<dbReference type="PANTHER" id="PTHR48081">
    <property type="entry name" value="AB HYDROLASE SUPERFAMILY PROTEIN C4A8.06C"/>
    <property type="match status" value="1"/>
</dbReference>
<proteinExistence type="predicted"/>
<evidence type="ECO:0000256" key="1">
    <source>
        <dbReference type="ARBA" id="ARBA00022801"/>
    </source>
</evidence>
<dbReference type="InterPro" id="IPR029058">
    <property type="entry name" value="AB_hydrolase_fold"/>
</dbReference>
<keyword evidence="2" id="KW-0812">Transmembrane</keyword>
<feature type="domain" description="Alpha/beta hydrolase fold-3" evidence="3">
    <location>
        <begin position="123"/>
        <end position="326"/>
    </location>
</feature>
<protein>
    <submittedName>
        <fullName evidence="4">Alpha/beta hydrolase fold domain-containing protein</fullName>
    </submittedName>
</protein>
<evidence type="ECO:0000313" key="4">
    <source>
        <dbReference type="EMBL" id="MFC5631773.1"/>
    </source>
</evidence>
<feature type="transmembrane region" description="Helical" evidence="2">
    <location>
        <begin position="20"/>
        <end position="38"/>
    </location>
</feature>
<keyword evidence="2" id="KW-0472">Membrane</keyword>
<dbReference type="EMBL" id="JBHSOJ010000026">
    <property type="protein sequence ID" value="MFC5631773.1"/>
    <property type="molecule type" value="Genomic_DNA"/>
</dbReference>
<dbReference type="Proteomes" id="UP001596110">
    <property type="component" value="Unassembled WGS sequence"/>
</dbReference>
<reference evidence="5" key="1">
    <citation type="journal article" date="2019" name="Int. J. Syst. Evol. Microbiol.">
        <title>The Global Catalogue of Microorganisms (GCM) 10K type strain sequencing project: providing services to taxonomists for standard genome sequencing and annotation.</title>
        <authorList>
            <consortium name="The Broad Institute Genomics Platform"/>
            <consortium name="The Broad Institute Genome Sequencing Center for Infectious Disease"/>
            <person name="Wu L."/>
            <person name="Ma J."/>
        </authorList>
    </citation>
    <scope>NUCLEOTIDE SEQUENCE [LARGE SCALE GENOMIC DNA]</scope>
    <source>
        <strain evidence="5">DT43</strain>
    </source>
</reference>
<evidence type="ECO:0000313" key="5">
    <source>
        <dbReference type="Proteomes" id="UP001596110"/>
    </source>
</evidence>
<keyword evidence="1 4" id="KW-0378">Hydrolase</keyword>
<dbReference type="Pfam" id="PF07859">
    <property type="entry name" value="Abhydrolase_3"/>
    <property type="match status" value="1"/>
</dbReference>
<dbReference type="GO" id="GO:0016787">
    <property type="term" value="F:hydrolase activity"/>
    <property type="evidence" value="ECO:0007669"/>
    <property type="project" value="UniProtKB-KW"/>
</dbReference>
<comment type="caution">
    <text evidence="4">The sequence shown here is derived from an EMBL/GenBank/DDBJ whole genome shotgun (WGS) entry which is preliminary data.</text>
</comment>
<sequence length="351" mass="40775">MPILILYNKLLIKENILKKILKTLIITGLFLVVSYPYITHARDRSWKSWFIEQYFWLKRDKSYYQIQDDSTFQQYLNASREQSDQPYHLDPSTVNGQLTEEKSLFNMQVFTWNDKNNKEQKTILYLAGGSYLNNPTRYHISMLKNLSEQLDAKIVLPIYPKTPRYSYDYAIPRLVNLYETVSETTDHLIFMGDSAGGGLALALTYALHNESNPRHLKQPEQLILLSPWLDVNLTHPDIPKYEGSDPILSAWGLRRIGELWAKSPDNTNHIYVSPKNGPTNYLSPTTIFTGTRDILYPDIRDYANRLKATGINKVIYIEKEDMNHVYPIYPIPEAVEAQEQLIKIINGTYPY</sequence>
<dbReference type="InterPro" id="IPR013094">
    <property type="entry name" value="AB_hydrolase_3"/>
</dbReference>
<evidence type="ECO:0000259" key="3">
    <source>
        <dbReference type="Pfam" id="PF07859"/>
    </source>
</evidence>
<accession>A0ABW0UF32</accession>
<dbReference type="RefSeq" id="WP_156807080.1">
    <property type="nucleotide sequence ID" value="NZ_JBHSOJ010000026.1"/>
</dbReference>
<dbReference type="InterPro" id="IPR050300">
    <property type="entry name" value="GDXG_lipolytic_enzyme"/>
</dbReference>
<dbReference type="PANTHER" id="PTHR48081:SF8">
    <property type="entry name" value="ALPHA_BETA HYDROLASE FOLD-3 DOMAIN-CONTAINING PROTEIN-RELATED"/>
    <property type="match status" value="1"/>
</dbReference>
<name>A0ABW0UF32_9STRE</name>